<evidence type="ECO:0000256" key="2">
    <source>
        <dbReference type="ARBA" id="ARBA00022771"/>
    </source>
</evidence>
<name>A0A194R2I1_PAPMA</name>
<evidence type="ECO:0000313" key="8">
    <source>
        <dbReference type="Proteomes" id="UP000053240"/>
    </source>
</evidence>
<dbReference type="Pfam" id="PF05485">
    <property type="entry name" value="THAP"/>
    <property type="match status" value="1"/>
</dbReference>
<evidence type="ECO:0000256" key="5">
    <source>
        <dbReference type="PROSITE-ProRule" id="PRU00309"/>
    </source>
</evidence>
<evidence type="ECO:0000256" key="4">
    <source>
        <dbReference type="ARBA" id="ARBA00023125"/>
    </source>
</evidence>
<dbReference type="SMART" id="SM00980">
    <property type="entry name" value="THAP"/>
    <property type="match status" value="1"/>
</dbReference>
<dbReference type="Gene3D" id="6.20.210.20">
    <property type="entry name" value="THAP domain"/>
    <property type="match status" value="1"/>
</dbReference>
<dbReference type="EMBL" id="KQ460845">
    <property type="protein sequence ID" value="KPJ11998.1"/>
    <property type="molecule type" value="Genomic_DNA"/>
</dbReference>
<evidence type="ECO:0000256" key="3">
    <source>
        <dbReference type="ARBA" id="ARBA00022833"/>
    </source>
</evidence>
<feature type="domain" description="THAP-type" evidence="6">
    <location>
        <begin position="1"/>
        <end position="81"/>
    </location>
</feature>
<keyword evidence="3" id="KW-0862">Zinc</keyword>
<sequence length="169" mass="18697">MPLCSVIGCGIRKTPNQPSITIHRIPRNELKKKKWLEAIRMENIKTNVKDIYICSLHFDDKCFNKTLDVTRLRDDAVPFKTQHSSQHKTGILKENQLETIPVSAATTVTTPVHRTLDVGIPKLPMTMTAACTASCASVPGTVSVDNLPVRILQHDLPYGILSIDPLTAS</sequence>
<keyword evidence="1" id="KW-0479">Metal-binding</keyword>
<protein>
    <submittedName>
        <fullName evidence="7">THAP domain-containing protein 2</fullName>
    </submittedName>
</protein>
<dbReference type="SMART" id="SM00692">
    <property type="entry name" value="DM3"/>
    <property type="match status" value="1"/>
</dbReference>
<proteinExistence type="predicted"/>
<dbReference type="InterPro" id="IPR038441">
    <property type="entry name" value="THAP_Znf_sf"/>
</dbReference>
<dbReference type="InterPro" id="IPR026516">
    <property type="entry name" value="THAP1/10"/>
</dbReference>
<gene>
    <name evidence="7" type="ORF">RR48_06368</name>
</gene>
<keyword evidence="8" id="KW-1185">Reference proteome</keyword>
<keyword evidence="4 5" id="KW-0238">DNA-binding</keyword>
<evidence type="ECO:0000256" key="1">
    <source>
        <dbReference type="ARBA" id="ARBA00022723"/>
    </source>
</evidence>
<evidence type="ECO:0000259" key="6">
    <source>
        <dbReference type="PROSITE" id="PS50950"/>
    </source>
</evidence>
<dbReference type="Proteomes" id="UP000053240">
    <property type="component" value="Unassembled WGS sequence"/>
</dbReference>
<accession>A0A194R2I1</accession>
<dbReference type="PANTHER" id="PTHR46600:SF11">
    <property type="entry name" value="THAP DOMAIN-CONTAINING PROTEIN 10"/>
    <property type="match status" value="1"/>
</dbReference>
<dbReference type="AlphaFoldDB" id="A0A194R2I1"/>
<dbReference type="InterPro" id="IPR006612">
    <property type="entry name" value="THAP_Znf"/>
</dbReference>
<dbReference type="GO" id="GO:0043565">
    <property type="term" value="F:sequence-specific DNA binding"/>
    <property type="evidence" value="ECO:0007669"/>
    <property type="project" value="InterPro"/>
</dbReference>
<evidence type="ECO:0000313" key="7">
    <source>
        <dbReference type="EMBL" id="KPJ11998.1"/>
    </source>
</evidence>
<dbReference type="InParanoid" id="A0A194R2I1"/>
<dbReference type="SUPFAM" id="SSF57716">
    <property type="entry name" value="Glucocorticoid receptor-like (DNA-binding domain)"/>
    <property type="match status" value="1"/>
</dbReference>
<dbReference type="PROSITE" id="PS50950">
    <property type="entry name" value="ZF_THAP"/>
    <property type="match status" value="1"/>
</dbReference>
<organism evidence="7 8">
    <name type="scientific">Papilio machaon</name>
    <name type="common">Old World swallowtail butterfly</name>
    <dbReference type="NCBI Taxonomy" id="76193"/>
    <lineage>
        <taxon>Eukaryota</taxon>
        <taxon>Metazoa</taxon>
        <taxon>Ecdysozoa</taxon>
        <taxon>Arthropoda</taxon>
        <taxon>Hexapoda</taxon>
        <taxon>Insecta</taxon>
        <taxon>Pterygota</taxon>
        <taxon>Neoptera</taxon>
        <taxon>Endopterygota</taxon>
        <taxon>Lepidoptera</taxon>
        <taxon>Glossata</taxon>
        <taxon>Ditrysia</taxon>
        <taxon>Papilionoidea</taxon>
        <taxon>Papilionidae</taxon>
        <taxon>Papilioninae</taxon>
        <taxon>Papilio</taxon>
    </lineage>
</organism>
<reference evidence="7 8" key="1">
    <citation type="journal article" date="2015" name="Nat. Commun.">
        <title>Outbred genome sequencing and CRISPR/Cas9 gene editing in butterflies.</title>
        <authorList>
            <person name="Li X."/>
            <person name="Fan D."/>
            <person name="Zhang W."/>
            <person name="Liu G."/>
            <person name="Zhang L."/>
            <person name="Zhao L."/>
            <person name="Fang X."/>
            <person name="Chen L."/>
            <person name="Dong Y."/>
            <person name="Chen Y."/>
            <person name="Ding Y."/>
            <person name="Zhao R."/>
            <person name="Feng M."/>
            <person name="Zhu Y."/>
            <person name="Feng Y."/>
            <person name="Jiang X."/>
            <person name="Zhu D."/>
            <person name="Xiang H."/>
            <person name="Feng X."/>
            <person name="Li S."/>
            <person name="Wang J."/>
            <person name="Zhang G."/>
            <person name="Kronforst M.R."/>
            <person name="Wang W."/>
        </authorList>
    </citation>
    <scope>NUCLEOTIDE SEQUENCE [LARGE SCALE GENOMIC DNA]</scope>
    <source>
        <strain evidence="7">Ya'a_city_454_Pm</strain>
        <tissue evidence="7">Whole body</tissue>
    </source>
</reference>
<dbReference type="PANTHER" id="PTHR46600">
    <property type="entry name" value="THAP DOMAIN-CONTAINING"/>
    <property type="match status" value="1"/>
</dbReference>
<keyword evidence="2 5" id="KW-0863">Zinc-finger</keyword>
<dbReference type="GO" id="GO:0008270">
    <property type="term" value="F:zinc ion binding"/>
    <property type="evidence" value="ECO:0007669"/>
    <property type="project" value="UniProtKB-KW"/>
</dbReference>